<keyword evidence="3" id="KW-1185">Reference proteome</keyword>
<evidence type="ECO:0000313" key="2">
    <source>
        <dbReference type="EMBL" id="KAJ7685924.1"/>
    </source>
</evidence>
<evidence type="ECO:0008006" key="4">
    <source>
        <dbReference type="Google" id="ProtNLM"/>
    </source>
</evidence>
<sequence length="249" mass="25363">MTTTSNSNTSQPGIGAKIKGAAQVVHGLGDNVRGSILGGVDTVVHQDSSQNDAIAAKGRAEHAVGAAKMKGGPVAAEYARPAGRQTDPAMQTGIPPQTGTEYSGGAAQTEAQVPYESRAAAAATGAPGAYGAGTNEYPTNQQGHQAPTGTQAPYDSHAPVPGTGAPGAYSSGPDAYPTKQQGYNATDAANQNFNQPHHDHAGVAQRIPEYDGPENDMQAPRQDRPAGEPQHHRDDAISSGPSAVDVGRQ</sequence>
<feature type="compositionally biased region" description="Polar residues" evidence="1">
    <location>
        <begin position="136"/>
        <end position="153"/>
    </location>
</feature>
<accession>A0AAD7GB17</accession>
<evidence type="ECO:0000256" key="1">
    <source>
        <dbReference type="SAM" id="MobiDB-lite"/>
    </source>
</evidence>
<protein>
    <recommendedName>
        <fullName evidence="4">CsbD-like domain-containing protein</fullName>
    </recommendedName>
</protein>
<evidence type="ECO:0000313" key="3">
    <source>
        <dbReference type="Proteomes" id="UP001221757"/>
    </source>
</evidence>
<organism evidence="2 3">
    <name type="scientific">Mycena rosella</name>
    <name type="common">Pink bonnet</name>
    <name type="synonym">Agaricus rosellus</name>
    <dbReference type="NCBI Taxonomy" id="1033263"/>
    <lineage>
        <taxon>Eukaryota</taxon>
        <taxon>Fungi</taxon>
        <taxon>Dikarya</taxon>
        <taxon>Basidiomycota</taxon>
        <taxon>Agaricomycotina</taxon>
        <taxon>Agaricomycetes</taxon>
        <taxon>Agaricomycetidae</taxon>
        <taxon>Agaricales</taxon>
        <taxon>Marasmiineae</taxon>
        <taxon>Mycenaceae</taxon>
        <taxon>Mycena</taxon>
    </lineage>
</organism>
<feature type="compositionally biased region" description="Low complexity" evidence="1">
    <location>
        <begin position="119"/>
        <end position="133"/>
    </location>
</feature>
<dbReference type="EMBL" id="JARKIE010000101">
    <property type="protein sequence ID" value="KAJ7685924.1"/>
    <property type="molecule type" value="Genomic_DNA"/>
</dbReference>
<proteinExistence type="predicted"/>
<dbReference type="Proteomes" id="UP001221757">
    <property type="component" value="Unassembled WGS sequence"/>
</dbReference>
<feature type="region of interest" description="Disordered" evidence="1">
    <location>
        <begin position="78"/>
        <end position="249"/>
    </location>
</feature>
<reference evidence="2" key="1">
    <citation type="submission" date="2023-03" db="EMBL/GenBank/DDBJ databases">
        <title>Massive genome expansion in bonnet fungi (Mycena s.s.) driven by repeated elements and novel gene families across ecological guilds.</title>
        <authorList>
            <consortium name="Lawrence Berkeley National Laboratory"/>
            <person name="Harder C.B."/>
            <person name="Miyauchi S."/>
            <person name="Viragh M."/>
            <person name="Kuo A."/>
            <person name="Thoen E."/>
            <person name="Andreopoulos B."/>
            <person name="Lu D."/>
            <person name="Skrede I."/>
            <person name="Drula E."/>
            <person name="Henrissat B."/>
            <person name="Morin E."/>
            <person name="Kohler A."/>
            <person name="Barry K."/>
            <person name="LaButti K."/>
            <person name="Morin E."/>
            <person name="Salamov A."/>
            <person name="Lipzen A."/>
            <person name="Mereny Z."/>
            <person name="Hegedus B."/>
            <person name="Baldrian P."/>
            <person name="Stursova M."/>
            <person name="Weitz H."/>
            <person name="Taylor A."/>
            <person name="Grigoriev I.V."/>
            <person name="Nagy L.G."/>
            <person name="Martin F."/>
            <person name="Kauserud H."/>
        </authorList>
    </citation>
    <scope>NUCLEOTIDE SEQUENCE</scope>
    <source>
        <strain evidence="2">CBHHK067</strain>
    </source>
</reference>
<dbReference type="AlphaFoldDB" id="A0AAD7GB17"/>
<comment type="caution">
    <text evidence="2">The sequence shown here is derived from an EMBL/GenBank/DDBJ whole genome shotgun (WGS) entry which is preliminary data.</text>
</comment>
<gene>
    <name evidence="2" type="ORF">B0H17DRAFT_16308</name>
</gene>
<feature type="compositionally biased region" description="Basic and acidic residues" evidence="1">
    <location>
        <begin position="221"/>
        <end position="236"/>
    </location>
</feature>
<feature type="compositionally biased region" description="Polar residues" evidence="1">
    <location>
        <begin position="178"/>
        <end position="195"/>
    </location>
</feature>
<name>A0AAD7GB17_MYCRO</name>